<evidence type="ECO:0000313" key="2">
    <source>
        <dbReference type="Proteomes" id="UP001151760"/>
    </source>
</evidence>
<dbReference type="Proteomes" id="UP001151760">
    <property type="component" value="Unassembled WGS sequence"/>
</dbReference>
<name>A0ABQ5ER28_9ASTR</name>
<reference evidence="1" key="2">
    <citation type="submission" date="2022-01" db="EMBL/GenBank/DDBJ databases">
        <authorList>
            <person name="Yamashiro T."/>
            <person name="Shiraishi A."/>
            <person name="Satake H."/>
            <person name="Nakayama K."/>
        </authorList>
    </citation>
    <scope>NUCLEOTIDE SEQUENCE</scope>
</reference>
<keyword evidence="2" id="KW-1185">Reference proteome</keyword>
<evidence type="ECO:0000313" key="1">
    <source>
        <dbReference type="EMBL" id="GJT53357.1"/>
    </source>
</evidence>
<gene>
    <name evidence="1" type="ORF">Tco_0988411</name>
</gene>
<reference evidence="1" key="1">
    <citation type="journal article" date="2022" name="Int. J. Mol. Sci.">
        <title>Draft Genome of Tanacetum Coccineum: Genomic Comparison of Closely Related Tanacetum-Family Plants.</title>
        <authorList>
            <person name="Yamashiro T."/>
            <person name="Shiraishi A."/>
            <person name="Nakayama K."/>
            <person name="Satake H."/>
        </authorList>
    </citation>
    <scope>NUCLEOTIDE SEQUENCE</scope>
</reference>
<sequence>MAMENVMGVSFVTDFLGGDGVFDSNLHSYQVVLHPYALWQLISCLDYLATTDPRPEWHAAVPSMYFFSISPAPERLRRMSHLVNNVTAPTALIASFAAEVYDNSSCFLDALVQ</sequence>
<protein>
    <submittedName>
        <fullName evidence="1">Uncharacterized protein</fullName>
    </submittedName>
</protein>
<accession>A0ABQ5ER28</accession>
<organism evidence="1 2">
    <name type="scientific">Tanacetum coccineum</name>
    <dbReference type="NCBI Taxonomy" id="301880"/>
    <lineage>
        <taxon>Eukaryota</taxon>
        <taxon>Viridiplantae</taxon>
        <taxon>Streptophyta</taxon>
        <taxon>Embryophyta</taxon>
        <taxon>Tracheophyta</taxon>
        <taxon>Spermatophyta</taxon>
        <taxon>Magnoliopsida</taxon>
        <taxon>eudicotyledons</taxon>
        <taxon>Gunneridae</taxon>
        <taxon>Pentapetalae</taxon>
        <taxon>asterids</taxon>
        <taxon>campanulids</taxon>
        <taxon>Asterales</taxon>
        <taxon>Asteraceae</taxon>
        <taxon>Asteroideae</taxon>
        <taxon>Anthemideae</taxon>
        <taxon>Anthemidinae</taxon>
        <taxon>Tanacetum</taxon>
    </lineage>
</organism>
<dbReference type="EMBL" id="BQNB010016580">
    <property type="protein sequence ID" value="GJT53357.1"/>
    <property type="molecule type" value="Genomic_DNA"/>
</dbReference>
<comment type="caution">
    <text evidence="1">The sequence shown here is derived from an EMBL/GenBank/DDBJ whole genome shotgun (WGS) entry which is preliminary data.</text>
</comment>
<proteinExistence type="predicted"/>